<protein>
    <submittedName>
        <fullName evidence="1">Uncharacterized protein</fullName>
    </submittedName>
</protein>
<dbReference type="EMBL" id="CBTN010000121">
    <property type="protein sequence ID" value="CDH61003.1"/>
    <property type="molecule type" value="Genomic_DNA"/>
</dbReference>
<organism evidence="1 2">
    <name type="scientific">Lichtheimia corymbifera JMRC:FSU:9682</name>
    <dbReference type="NCBI Taxonomy" id="1263082"/>
    <lineage>
        <taxon>Eukaryota</taxon>
        <taxon>Fungi</taxon>
        <taxon>Fungi incertae sedis</taxon>
        <taxon>Mucoromycota</taxon>
        <taxon>Mucoromycotina</taxon>
        <taxon>Mucoromycetes</taxon>
        <taxon>Mucorales</taxon>
        <taxon>Lichtheimiaceae</taxon>
        <taxon>Lichtheimia</taxon>
    </lineage>
</organism>
<evidence type="ECO:0000313" key="1">
    <source>
        <dbReference type="EMBL" id="CDH61003.1"/>
    </source>
</evidence>
<dbReference type="SUPFAM" id="SSF52047">
    <property type="entry name" value="RNI-like"/>
    <property type="match status" value="1"/>
</dbReference>
<dbReference type="VEuPathDB" id="FungiDB:LCOR_11778.1"/>
<sequence>MPLSPSSHITTFHGEDKNRISNVTNEITEVAQGLVAMRDDCAKGLLNTGQFDLALKEAGIVQALEPASSVGYLRAAAICQAQGRPQEAVVVCKKGLEIVPPTDPGYTNLKTVYMHAMESSTKRIDFLTQLPADIVATYIIPLLLDRMFLPLRVSTLETADVGMQLARISDHISQNIRYRKGILEGRAFDSHGEITEAIQLVGPTLTFLNLDYRVADRSYWLELEFVLDTCPNLEQLGMAGVDIEGDPVLTSTYPKLTTLKLFHHNYQDPIPYATITNILCHLPSLEQFGLVPAAEGNIASIMAEYCSRMKTLAYGRSDIFTPSPLKAIHGLQKLAIGQTNMPCVLDYVVELLNAHCETLEELLIGGEGRWLSQHPPTMNPLHEFKHLATVEINPFDDDMNTLTVWILDRAPKIDKLSTFSICMDNRALLDATTRLNDINLLSVVAGFMECESLRDLVLHHVLLGHRSKLNWLRLGFSGHHDDIHPLPWLHILGDLQQLRSLDIKFGEMDFDGSYYEVAKTLATECPQVEKMDLLYHGSGLPEGAIYPLRDHPNLKTLCICAVEITNRDLFSILSFPKLKHLVLRIPLEDSMVEMLKKHIPHVDYRGYDTRTSDYFAD</sequence>
<gene>
    <name evidence="1" type="ORF">LCOR_11778.1</name>
</gene>
<accession>A0A068SF78</accession>
<evidence type="ECO:0000313" key="2">
    <source>
        <dbReference type="Proteomes" id="UP000027586"/>
    </source>
</evidence>
<name>A0A068SF78_9FUNG</name>
<dbReference type="AlphaFoldDB" id="A0A068SF78"/>
<dbReference type="InterPro" id="IPR011990">
    <property type="entry name" value="TPR-like_helical_dom_sf"/>
</dbReference>
<dbReference type="Proteomes" id="UP000027586">
    <property type="component" value="Unassembled WGS sequence"/>
</dbReference>
<dbReference type="Gene3D" id="3.80.10.10">
    <property type="entry name" value="Ribonuclease Inhibitor"/>
    <property type="match status" value="2"/>
</dbReference>
<reference evidence="1" key="1">
    <citation type="submission" date="2013-08" db="EMBL/GenBank/DDBJ databases">
        <title>Gene expansion shapes genome architecture in the human pathogen Lichtheimia corymbifera: an evolutionary genomics analysis in the ancient terrestrial Mucorales (Mucoromycotina).</title>
        <authorList>
            <person name="Schwartze V.U."/>
            <person name="Winter S."/>
            <person name="Shelest E."/>
            <person name="Marcet-Houben M."/>
            <person name="Horn F."/>
            <person name="Wehner S."/>
            <person name="Hoffmann K."/>
            <person name="Riege K."/>
            <person name="Sammeth M."/>
            <person name="Nowrousian M."/>
            <person name="Valiante V."/>
            <person name="Linde J."/>
            <person name="Jacobsen I.D."/>
            <person name="Marz M."/>
            <person name="Brakhage A.A."/>
            <person name="Gabaldon T."/>
            <person name="Bocker S."/>
            <person name="Voigt K."/>
        </authorList>
    </citation>
    <scope>NUCLEOTIDE SEQUENCE [LARGE SCALE GENOMIC DNA]</scope>
    <source>
        <strain evidence="1">FSU 9682</strain>
    </source>
</reference>
<dbReference type="OrthoDB" id="2290794at2759"/>
<keyword evidence="2" id="KW-1185">Reference proteome</keyword>
<dbReference type="SUPFAM" id="SSF48452">
    <property type="entry name" value="TPR-like"/>
    <property type="match status" value="1"/>
</dbReference>
<proteinExistence type="predicted"/>
<dbReference type="Gene3D" id="1.25.40.10">
    <property type="entry name" value="Tetratricopeptide repeat domain"/>
    <property type="match status" value="1"/>
</dbReference>
<dbReference type="InterPro" id="IPR032675">
    <property type="entry name" value="LRR_dom_sf"/>
</dbReference>
<comment type="caution">
    <text evidence="1">The sequence shown here is derived from an EMBL/GenBank/DDBJ whole genome shotgun (WGS) entry which is preliminary data.</text>
</comment>